<dbReference type="KEGG" id="vg:26638591"/>
<dbReference type="Proteomes" id="UP000203939">
    <property type="component" value="Segment"/>
</dbReference>
<feature type="coiled-coil region" evidence="1">
    <location>
        <begin position="4"/>
        <end position="61"/>
    </location>
</feature>
<accession>A0A0K2FLH4</accession>
<dbReference type="RefSeq" id="YP_009212203.1">
    <property type="nucleotide sequence ID" value="NC_028944.1"/>
</dbReference>
<evidence type="ECO:0000313" key="3">
    <source>
        <dbReference type="Proteomes" id="UP000203939"/>
    </source>
</evidence>
<sequence length="87" mass="10296">MTTAETLQEQREELQDKLERLWDAFDYSPSASIREEYRTEIRGIKAQIDKINETLDMLQDNINEDAWYSSSDARLYETGLTQNDFLQ</sequence>
<evidence type="ECO:0000256" key="1">
    <source>
        <dbReference type="SAM" id="Coils"/>
    </source>
</evidence>
<proteinExistence type="predicted"/>
<gene>
    <name evidence="2" type="ORF">EYUKI_263</name>
</gene>
<dbReference type="EMBL" id="KT207918">
    <property type="protein sequence ID" value="ALA46671.1"/>
    <property type="molecule type" value="Genomic_DNA"/>
</dbReference>
<reference evidence="2 3" key="1">
    <citation type="journal article" date="2015" name="Genome Announc.">
        <title>Genome Sequences of Two Bacillus cereus Group Bacteriophages, Eyuki and AvesoBmore.</title>
        <authorList>
            <person name="Erill I."/>
            <person name="Caruso S.M."/>
        </authorList>
    </citation>
    <scope>NUCLEOTIDE SEQUENCE [LARGE SCALE GENOMIC DNA]</scope>
</reference>
<name>A0A0K2FLH4_9CAUD</name>
<organism evidence="2 3">
    <name type="scientific">Bacillus phage Eyuki</name>
    <dbReference type="NCBI Taxonomy" id="1690431"/>
    <lineage>
        <taxon>Viruses</taxon>
        <taxon>Duplodnaviria</taxon>
        <taxon>Heunggongvirae</taxon>
        <taxon>Uroviricota</taxon>
        <taxon>Caudoviricetes</taxon>
        <taxon>Herelleviridae</taxon>
        <taxon>Bastillevirinae</taxon>
        <taxon>Wphvirus</taxon>
        <taxon>Wphvirus megatron</taxon>
    </lineage>
</organism>
<evidence type="ECO:0000313" key="2">
    <source>
        <dbReference type="EMBL" id="ALA46671.1"/>
    </source>
</evidence>
<keyword evidence="1" id="KW-0175">Coiled coil</keyword>
<protein>
    <submittedName>
        <fullName evidence="2">Uncharacterized protein</fullName>
    </submittedName>
</protein>